<keyword evidence="2" id="KW-1185">Reference proteome</keyword>
<dbReference type="PANTHER" id="PTHR35871">
    <property type="entry name" value="EXPRESSED PROTEIN"/>
    <property type="match status" value="1"/>
</dbReference>
<accession>A0A0C9UP17</accession>
<feature type="non-terminal residue" evidence="1">
    <location>
        <position position="1"/>
    </location>
</feature>
<evidence type="ECO:0000313" key="2">
    <source>
        <dbReference type="Proteomes" id="UP000054279"/>
    </source>
</evidence>
<evidence type="ECO:0000313" key="1">
    <source>
        <dbReference type="EMBL" id="KIJ36554.1"/>
    </source>
</evidence>
<dbReference type="HOGENOM" id="CLU_005726_2_4_1"/>
<dbReference type="Proteomes" id="UP000054279">
    <property type="component" value="Unassembled WGS sequence"/>
</dbReference>
<evidence type="ECO:0008006" key="3">
    <source>
        <dbReference type="Google" id="ProtNLM"/>
    </source>
</evidence>
<dbReference type="OrthoDB" id="3218065at2759"/>
<dbReference type="AlphaFoldDB" id="A0A0C9UP17"/>
<name>A0A0C9UP17_SPHS4</name>
<dbReference type="PANTHER" id="PTHR35871:SF1">
    <property type="entry name" value="CXC1-LIKE CYSTEINE CLUSTER ASSOCIATED WITH KDZ TRANSPOSASES DOMAIN-CONTAINING PROTEIN"/>
    <property type="match status" value="1"/>
</dbReference>
<gene>
    <name evidence="1" type="ORF">M422DRAFT_179259</name>
</gene>
<sequence length="447" mass="51237">FQVRAPPPLKHQQLEVPAREARVKAREAVISQCREAWAAIKKLIASKKDVFEAGRNGLQSYRARAIESCLQMMLKNGRNLTSASERAAESQGFSPIWGARMVRSWVGHWITFRELPTSKRGKHSKVFSLLDDPLVCTELRTYLRSNKWSMNPKKLVEFMKNKLLPDEAKKYLQHVVETEMPNGLKKHVELELFPGIQMKVSKGISLRTAHHWLHKEAHDGEKMSWVWQGEQPLKKKGAGQGLHQSDFICSTIGWLKEVSKTLEYGKNYDGFWNGELFIKQLKEDFVPAFRKAHGPDYQALVMVDNSQGHSAYSVDALIASQMNMNPGGKQPNMCNGWYVKDGIRVSQDMNFSSTHPNHPGQPKGMKQILLEQNCDYTYKTLQENMPTALALVSLQTIRRWEHRMDRWVAAYDTGLDAKEAQQKVREFSSRKYTSHRRVPETLAAQFD</sequence>
<reference evidence="1 2" key="1">
    <citation type="submission" date="2014-06" db="EMBL/GenBank/DDBJ databases">
        <title>Evolutionary Origins and Diversification of the Mycorrhizal Mutualists.</title>
        <authorList>
            <consortium name="DOE Joint Genome Institute"/>
            <consortium name="Mycorrhizal Genomics Consortium"/>
            <person name="Kohler A."/>
            <person name="Kuo A."/>
            <person name="Nagy L.G."/>
            <person name="Floudas D."/>
            <person name="Copeland A."/>
            <person name="Barry K.W."/>
            <person name="Cichocki N."/>
            <person name="Veneault-Fourrey C."/>
            <person name="LaButti K."/>
            <person name="Lindquist E.A."/>
            <person name="Lipzen A."/>
            <person name="Lundell T."/>
            <person name="Morin E."/>
            <person name="Murat C."/>
            <person name="Riley R."/>
            <person name="Ohm R."/>
            <person name="Sun H."/>
            <person name="Tunlid A."/>
            <person name="Henrissat B."/>
            <person name="Grigoriev I.V."/>
            <person name="Hibbett D.S."/>
            <person name="Martin F."/>
        </authorList>
    </citation>
    <scope>NUCLEOTIDE SEQUENCE [LARGE SCALE GENOMIC DNA]</scope>
    <source>
        <strain evidence="1 2">SS14</strain>
    </source>
</reference>
<proteinExistence type="predicted"/>
<dbReference type="EMBL" id="KN837177">
    <property type="protein sequence ID" value="KIJ36554.1"/>
    <property type="molecule type" value="Genomic_DNA"/>
</dbReference>
<protein>
    <recommendedName>
        <fullName evidence="3">DDE-1 domain-containing protein</fullName>
    </recommendedName>
</protein>
<organism evidence="1 2">
    <name type="scientific">Sphaerobolus stellatus (strain SS14)</name>
    <dbReference type="NCBI Taxonomy" id="990650"/>
    <lineage>
        <taxon>Eukaryota</taxon>
        <taxon>Fungi</taxon>
        <taxon>Dikarya</taxon>
        <taxon>Basidiomycota</taxon>
        <taxon>Agaricomycotina</taxon>
        <taxon>Agaricomycetes</taxon>
        <taxon>Phallomycetidae</taxon>
        <taxon>Geastrales</taxon>
        <taxon>Sphaerobolaceae</taxon>
        <taxon>Sphaerobolus</taxon>
    </lineage>
</organism>